<gene>
    <name evidence="1" type="ORF">NCTC9695_02941</name>
</gene>
<dbReference type="EMBL" id="LR134182">
    <property type="protein sequence ID" value="VEB42491.1"/>
    <property type="molecule type" value="Genomic_DNA"/>
</dbReference>
<sequence>MSTPAPILTASADWHWSPTPYPGVDFTWLRRNPDGGGSALLKLAKARSCRCTSTRARNRYSSPPADSRWASTC</sequence>
<reference evidence="1 2" key="1">
    <citation type="submission" date="2018-12" db="EMBL/GenBank/DDBJ databases">
        <authorList>
            <consortium name="Pathogen Informatics"/>
        </authorList>
    </citation>
    <scope>NUCLEOTIDE SEQUENCE [LARGE SCALE GENOMIC DNA]</scope>
    <source>
        <strain evidence="1 2">NCTC9695</strain>
    </source>
</reference>
<evidence type="ECO:0000313" key="1">
    <source>
        <dbReference type="EMBL" id="VEB42491.1"/>
    </source>
</evidence>
<dbReference type="Proteomes" id="UP000275777">
    <property type="component" value="Chromosome"/>
</dbReference>
<evidence type="ECO:0000313" key="2">
    <source>
        <dbReference type="Proteomes" id="UP000275777"/>
    </source>
</evidence>
<proteinExistence type="predicted"/>
<dbReference type="AlphaFoldDB" id="A0A447TC94"/>
<protein>
    <submittedName>
        <fullName evidence="1">Uncharacterized protein</fullName>
    </submittedName>
</protein>
<organism evidence="1 2">
    <name type="scientific">Chromobacterium violaceum</name>
    <dbReference type="NCBI Taxonomy" id="536"/>
    <lineage>
        <taxon>Bacteria</taxon>
        <taxon>Pseudomonadati</taxon>
        <taxon>Pseudomonadota</taxon>
        <taxon>Betaproteobacteria</taxon>
        <taxon>Neisseriales</taxon>
        <taxon>Chromobacteriaceae</taxon>
        <taxon>Chromobacterium</taxon>
    </lineage>
</organism>
<accession>A0A447TC94</accession>
<name>A0A447TC94_CHRVL</name>